<dbReference type="SUPFAM" id="SSF56672">
    <property type="entry name" value="DNA/RNA polymerases"/>
    <property type="match status" value="1"/>
</dbReference>
<keyword evidence="7" id="KW-0239">DNA-directed DNA polymerase</keyword>
<reference evidence="13 14" key="1">
    <citation type="journal article" date="2016" name="Nat. Commun.">
        <title>Thousands of microbial genomes shed light on interconnected biogeochemical processes in an aquifer system.</title>
        <authorList>
            <person name="Anantharaman K."/>
            <person name="Brown C.T."/>
            <person name="Hug L.A."/>
            <person name="Sharon I."/>
            <person name="Castelle C.J."/>
            <person name="Probst A.J."/>
            <person name="Thomas B.C."/>
            <person name="Singh A."/>
            <person name="Wilkins M.J."/>
            <person name="Karaoz U."/>
            <person name="Brodie E.L."/>
            <person name="Williams K.H."/>
            <person name="Hubbard S.S."/>
            <person name="Banfield J.F."/>
        </authorList>
    </citation>
    <scope>NUCLEOTIDE SEQUENCE [LARGE SCALE GENOMIC DNA]</scope>
</reference>
<dbReference type="Gene3D" id="3.40.50.1010">
    <property type="entry name" value="5'-nuclease"/>
    <property type="match status" value="1"/>
</dbReference>
<dbReference type="Gene3D" id="3.30.420.10">
    <property type="entry name" value="Ribonuclease H-like superfamily/Ribonuclease H"/>
    <property type="match status" value="1"/>
</dbReference>
<name>A0A1G2CQ24_9BACT</name>
<dbReference type="PRINTS" id="PR00868">
    <property type="entry name" value="DNAPOLI"/>
</dbReference>
<accession>A0A1G2CQ24</accession>
<keyword evidence="8" id="KW-0238">DNA-binding</keyword>
<dbReference type="EMBL" id="MHLG01000025">
    <property type="protein sequence ID" value="OGZ03302.1"/>
    <property type="molecule type" value="Genomic_DNA"/>
</dbReference>
<dbReference type="InterPro" id="IPR029060">
    <property type="entry name" value="PIN-like_dom_sf"/>
</dbReference>
<evidence type="ECO:0000256" key="1">
    <source>
        <dbReference type="ARBA" id="ARBA00007705"/>
    </source>
</evidence>
<evidence type="ECO:0000256" key="3">
    <source>
        <dbReference type="ARBA" id="ARBA00022679"/>
    </source>
</evidence>
<proteinExistence type="inferred from homology"/>
<dbReference type="InterPro" id="IPR020046">
    <property type="entry name" value="5-3_exonucl_a-hlix_arch_N"/>
</dbReference>
<keyword evidence="3" id="KW-0808">Transferase</keyword>
<dbReference type="InterPro" id="IPR020045">
    <property type="entry name" value="DNA_polI_H3TH"/>
</dbReference>
<evidence type="ECO:0000256" key="4">
    <source>
        <dbReference type="ARBA" id="ARBA00022695"/>
    </source>
</evidence>
<dbReference type="FunFam" id="1.20.1060.10:FF:000001">
    <property type="entry name" value="DNA polymerase I"/>
    <property type="match status" value="1"/>
</dbReference>
<organism evidence="13 14">
    <name type="scientific">Candidatus Liptonbacteria bacterium RIFOXYD1_FULL_36_11</name>
    <dbReference type="NCBI Taxonomy" id="1798656"/>
    <lineage>
        <taxon>Bacteria</taxon>
        <taxon>Candidatus Liptoniibacteriota</taxon>
    </lineage>
</organism>
<dbReference type="CDD" id="cd09898">
    <property type="entry name" value="H3TH_53EXO"/>
    <property type="match status" value="1"/>
</dbReference>
<evidence type="ECO:0000256" key="10">
    <source>
        <dbReference type="ARBA" id="ARBA00049244"/>
    </source>
</evidence>
<dbReference type="Pfam" id="PF01367">
    <property type="entry name" value="5_3_exonuc"/>
    <property type="match status" value="1"/>
</dbReference>
<dbReference type="SMART" id="SM00482">
    <property type="entry name" value="POLAc"/>
    <property type="match status" value="1"/>
</dbReference>
<evidence type="ECO:0000259" key="12">
    <source>
        <dbReference type="SMART" id="SM00482"/>
    </source>
</evidence>
<comment type="catalytic activity">
    <reaction evidence="10">
        <text>DNA(n) + a 2'-deoxyribonucleoside 5'-triphosphate = DNA(n+1) + diphosphate</text>
        <dbReference type="Rhea" id="RHEA:22508"/>
        <dbReference type="Rhea" id="RHEA-COMP:17339"/>
        <dbReference type="Rhea" id="RHEA-COMP:17340"/>
        <dbReference type="ChEBI" id="CHEBI:33019"/>
        <dbReference type="ChEBI" id="CHEBI:61560"/>
        <dbReference type="ChEBI" id="CHEBI:173112"/>
        <dbReference type="EC" id="2.7.7.7"/>
    </reaction>
</comment>
<dbReference type="Proteomes" id="UP000177587">
    <property type="component" value="Unassembled WGS sequence"/>
</dbReference>
<dbReference type="PANTHER" id="PTHR10133">
    <property type="entry name" value="DNA POLYMERASE I"/>
    <property type="match status" value="1"/>
</dbReference>
<feature type="domain" description="5'-3' exonuclease" evidence="11">
    <location>
        <begin position="1"/>
        <end position="262"/>
    </location>
</feature>
<evidence type="ECO:0000256" key="8">
    <source>
        <dbReference type="ARBA" id="ARBA00023125"/>
    </source>
</evidence>
<dbReference type="SUPFAM" id="SSF47807">
    <property type="entry name" value="5' to 3' exonuclease, C-terminal subdomain"/>
    <property type="match status" value="1"/>
</dbReference>
<dbReference type="GO" id="GO:0003677">
    <property type="term" value="F:DNA binding"/>
    <property type="evidence" value="ECO:0007669"/>
    <property type="project" value="UniProtKB-KW"/>
</dbReference>
<gene>
    <name evidence="13" type="ORF">A2604_02965</name>
</gene>
<evidence type="ECO:0000256" key="9">
    <source>
        <dbReference type="ARBA" id="ARBA00023204"/>
    </source>
</evidence>
<dbReference type="GO" id="GO:0006261">
    <property type="term" value="P:DNA-templated DNA replication"/>
    <property type="evidence" value="ECO:0007669"/>
    <property type="project" value="InterPro"/>
</dbReference>
<feature type="domain" description="DNA-directed DNA polymerase family A palm" evidence="12">
    <location>
        <begin position="569"/>
        <end position="778"/>
    </location>
</feature>
<dbReference type="InterPro" id="IPR043502">
    <property type="entry name" value="DNA/RNA_pol_sf"/>
</dbReference>
<dbReference type="SUPFAM" id="SSF88723">
    <property type="entry name" value="PIN domain-like"/>
    <property type="match status" value="1"/>
</dbReference>
<dbReference type="AlphaFoldDB" id="A0A1G2CQ24"/>
<keyword evidence="6" id="KW-0227">DNA damage</keyword>
<dbReference type="SMART" id="SM00475">
    <property type="entry name" value="53EXOc"/>
    <property type="match status" value="1"/>
</dbReference>
<dbReference type="InterPro" id="IPR008918">
    <property type="entry name" value="HhH2"/>
</dbReference>
<evidence type="ECO:0000256" key="6">
    <source>
        <dbReference type="ARBA" id="ARBA00022763"/>
    </source>
</evidence>
<dbReference type="InterPro" id="IPR002298">
    <property type="entry name" value="DNA_polymerase_A"/>
</dbReference>
<dbReference type="STRING" id="1798656.A2604_02965"/>
<keyword evidence="5" id="KW-0235">DNA replication</keyword>
<dbReference type="Gene3D" id="1.20.1060.10">
    <property type="entry name" value="Taq DNA Polymerase, Chain T, domain 4"/>
    <property type="match status" value="1"/>
</dbReference>
<dbReference type="InterPro" id="IPR001098">
    <property type="entry name" value="DNA-dir_DNA_pol_A_palm_dom"/>
</dbReference>
<dbReference type="EC" id="2.7.7.7" evidence="2"/>
<dbReference type="FunFam" id="1.10.150.20:FF:000003">
    <property type="entry name" value="DNA polymerase I"/>
    <property type="match status" value="1"/>
</dbReference>
<dbReference type="InterPro" id="IPR036397">
    <property type="entry name" value="RNaseH_sf"/>
</dbReference>
<dbReference type="CDD" id="cd09859">
    <property type="entry name" value="PIN_53EXO"/>
    <property type="match status" value="1"/>
</dbReference>
<comment type="similarity">
    <text evidence="1">Belongs to the DNA polymerase type-A family.</text>
</comment>
<dbReference type="GO" id="GO:0008409">
    <property type="term" value="F:5'-3' exonuclease activity"/>
    <property type="evidence" value="ECO:0007669"/>
    <property type="project" value="InterPro"/>
</dbReference>
<keyword evidence="9" id="KW-0234">DNA repair</keyword>
<evidence type="ECO:0000313" key="13">
    <source>
        <dbReference type="EMBL" id="OGZ03302.1"/>
    </source>
</evidence>
<dbReference type="InterPro" id="IPR036279">
    <property type="entry name" value="5-3_exonuclease_C_sf"/>
</dbReference>
<dbReference type="Gene3D" id="3.30.70.370">
    <property type="match status" value="1"/>
</dbReference>
<dbReference type="GO" id="GO:0006302">
    <property type="term" value="P:double-strand break repair"/>
    <property type="evidence" value="ECO:0007669"/>
    <property type="project" value="TreeGrafter"/>
</dbReference>
<evidence type="ECO:0000256" key="5">
    <source>
        <dbReference type="ARBA" id="ARBA00022705"/>
    </source>
</evidence>
<sequence length="820" mass="93356">MKTLILIDANSIIHRCFHALPPLTNLKGEQTGALYGLSSVLLKILRERKPDYAAAFFDRPEETMRKKEYGEYKAGRPKAADELISQIIGARRVFEAFQVKTFEMPGYEADDLIGTAAERFKGKAEKIIILTGDLDATQLVDDEAGVIVETFKKGISEMTVYDERGVEEKFGVKPKQVADYKGLVGDNSDNIKGVPGVGPKTAVPLLKKYGTVEEVFKNIDEKDKNAKKLIGFEKEAIFSKKLATIDCDAPIDLGKISELEMKETDNKKLKVFFEEMGFASLVKRIGGENFKEKEKNNLNLFYKEEEIIGNIDLGEVELILNNRKDFEKNNKLKVGFNLKEKVKGGLLGPYFDLGVAFWLLDSDAGNYEPDYVFKRFLKKNWEERENNLKEAFIFTKRELEKNKLKDVFEKIEMPLVPVLAVMEVTGIKVEEKKVKKLEEEIRESVKTLEKKIYKAAGIKFNINSPKQITEVLFERLKISAEKVKKTAGGAVSTSYENLIRIKDKHEIVKLILSYREEFKMLSTYTEPILEMLKADGRLHTSYLQTGTGTGRLSSEKPNLQNVPQESYRAKPLREAFVPDLGKVFLSFDYSQMELRILASLSQDKKMMEVFKSGGDIHTATASFIFKTEPKKVTLEMRRVAKTLNFGIVYGMGRNAFSETSGVSKEEAGRFIENYFENFADVKRWQENIKREARTLGYVTTLSGRRRKVSEINSSSPRFRAQAERVTINMPTQGLGADIMKLALIKVDKVLREEGWRGKEVKMLLTIHDELLFEVDKEVKEEAARIIKKEMEGAFRLSVPLVVEEKEGESWGEMKKIKNTL</sequence>
<keyword evidence="4" id="KW-0548">Nucleotidyltransferase</keyword>
<dbReference type="FunFam" id="1.10.150.20:FF:000002">
    <property type="entry name" value="DNA polymerase I"/>
    <property type="match status" value="1"/>
</dbReference>
<comment type="caution">
    <text evidence="13">The sequence shown here is derived from an EMBL/GenBank/DDBJ whole genome shotgun (WGS) entry which is preliminary data.</text>
</comment>
<dbReference type="PANTHER" id="PTHR10133:SF62">
    <property type="entry name" value="DNA POLYMERASE THETA"/>
    <property type="match status" value="1"/>
</dbReference>
<dbReference type="GO" id="GO:0003887">
    <property type="term" value="F:DNA-directed DNA polymerase activity"/>
    <property type="evidence" value="ECO:0007669"/>
    <property type="project" value="UniProtKB-KW"/>
</dbReference>
<dbReference type="SMART" id="SM00279">
    <property type="entry name" value="HhH2"/>
    <property type="match status" value="1"/>
</dbReference>
<dbReference type="Pfam" id="PF02739">
    <property type="entry name" value="5_3_exonuc_N"/>
    <property type="match status" value="1"/>
</dbReference>
<evidence type="ECO:0000256" key="7">
    <source>
        <dbReference type="ARBA" id="ARBA00022932"/>
    </source>
</evidence>
<protein>
    <recommendedName>
        <fullName evidence="2">DNA-directed DNA polymerase</fullName>
        <ecNumber evidence="2">2.7.7.7</ecNumber>
    </recommendedName>
</protein>
<evidence type="ECO:0000313" key="14">
    <source>
        <dbReference type="Proteomes" id="UP000177587"/>
    </source>
</evidence>
<evidence type="ECO:0000259" key="11">
    <source>
        <dbReference type="SMART" id="SM00475"/>
    </source>
</evidence>
<dbReference type="Pfam" id="PF00476">
    <property type="entry name" value="DNA_pol_A"/>
    <property type="match status" value="1"/>
</dbReference>
<dbReference type="Gene3D" id="1.10.150.20">
    <property type="entry name" value="5' to 3' exonuclease, C-terminal subdomain"/>
    <property type="match status" value="2"/>
</dbReference>
<evidence type="ECO:0000256" key="2">
    <source>
        <dbReference type="ARBA" id="ARBA00012417"/>
    </source>
</evidence>
<dbReference type="InterPro" id="IPR002421">
    <property type="entry name" value="5-3_exonuclease"/>
</dbReference>
<dbReference type="CDD" id="cd08637">
    <property type="entry name" value="DNA_pol_A_pol_I_C"/>
    <property type="match status" value="1"/>
</dbReference>